<reference evidence="2" key="1">
    <citation type="submission" date="2015-12" db="EMBL/GenBank/DDBJ databases">
        <authorList>
            <person name="Zhang G."/>
            <person name="Stingl U."/>
        </authorList>
    </citation>
    <scope>NUCLEOTIDE SEQUENCE [LARGE SCALE GENOMIC DNA]</scope>
    <source>
        <strain evidence="2">ZGT108</strain>
    </source>
</reference>
<dbReference type="Pfam" id="PF00300">
    <property type="entry name" value="His_Phos_1"/>
    <property type="match status" value="1"/>
</dbReference>
<dbReference type="InterPro" id="IPR013078">
    <property type="entry name" value="His_Pase_superF_clade-1"/>
</dbReference>
<comment type="caution">
    <text evidence="1">The sequence shown here is derived from an EMBL/GenBank/DDBJ whole genome shotgun (WGS) entry which is preliminary data.</text>
</comment>
<dbReference type="SUPFAM" id="SSF53254">
    <property type="entry name" value="Phosphoglycerate mutase-like"/>
    <property type="match status" value="1"/>
</dbReference>
<dbReference type="PANTHER" id="PTHR47623">
    <property type="entry name" value="OS09G0287300 PROTEIN"/>
    <property type="match status" value="1"/>
</dbReference>
<accession>A0A0X3TLQ9</accession>
<evidence type="ECO:0000313" key="2">
    <source>
        <dbReference type="Proteomes" id="UP000053690"/>
    </source>
</evidence>
<dbReference type="PANTHER" id="PTHR47623:SF1">
    <property type="entry name" value="OS09G0287300 PROTEIN"/>
    <property type="match status" value="1"/>
</dbReference>
<dbReference type="Gene3D" id="3.40.50.1240">
    <property type="entry name" value="Phosphoglycerate mutase-like"/>
    <property type="match status" value="1"/>
</dbReference>
<dbReference type="SMART" id="SM00855">
    <property type="entry name" value="PGAM"/>
    <property type="match status" value="1"/>
</dbReference>
<dbReference type="Proteomes" id="UP000053690">
    <property type="component" value="Unassembled WGS sequence"/>
</dbReference>
<dbReference type="AlphaFoldDB" id="A0A0X3TLQ9"/>
<protein>
    <submittedName>
        <fullName evidence="1">Phosphoglycerate mutase</fullName>
    </submittedName>
</protein>
<name>A0A0X3TLQ9_9RHOB</name>
<proteinExistence type="predicted"/>
<dbReference type="CDD" id="cd07067">
    <property type="entry name" value="HP_PGM_like"/>
    <property type="match status" value="1"/>
</dbReference>
<gene>
    <name evidence="1" type="ORF">AVO44_19145</name>
</gene>
<evidence type="ECO:0000313" key="1">
    <source>
        <dbReference type="EMBL" id="KUJ76688.1"/>
    </source>
</evidence>
<keyword evidence="2" id="KW-1185">Reference proteome</keyword>
<dbReference type="STRING" id="1685378.AVO44_19145"/>
<organism evidence="1 2">
    <name type="scientific">Ruegeria profundi</name>
    <dbReference type="NCBI Taxonomy" id="1685378"/>
    <lineage>
        <taxon>Bacteria</taxon>
        <taxon>Pseudomonadati</taxon>
        <taxon>Pseudomonadota</taxon>
        <taxon>Alphaproteobacteria</taxon>
        <taxon>Rhodobacterales</taxon>
        <taxon>Roseobacteraceae</taxon>
        <taxon>Ruegeria</taxon>
    </lineage>
</organism>
<dbReference type="EMBL" id="LQBP01000014">
    <property type="protein sequence ID" value="KUJ76688.1"/>
    <property type="molecule type" value="Genomic_DNA"/>
</dbReference>
<dbReference type="OrthoDB" id="9810154at2"/>
<sequence>MTRMLILTRHAKSSWGDLSLDDHDRPLNKRGRKSAPAIAAWLRANNWLPDEVLSSTSARTRETWDLMKLRAEKVSFHHTLYHADPEDILHELSGATGRTVLLLGHNPGIGAFANRIVRQAPDHPRFLDYPTCATTVIRFDTTDWAKVRWKSGAVQGFVIPRELLE</sequence>
<dbReference type="InterPro" id="IPR029033">
    <property type="entry name" value="His_PPase_superfam"/>
</dbReference>
<dbReference type="RefSeq" id="WP_068340702.1">
    <property type="nucleotide sequence ID" value="NZ_LQBP01000014.1"/>
</dbReference>